<reference evidence="3 4" key="1">
    <citation type="submission" date="2016-10" db="EMBL/GenBank/DDBJ databases">
        <authorList>
            <person name="de Groot N.N."/>
        </authorList>
    </citation>
    <scope>NUCLEOTIDE SEQUENCE [LARGE SCALE GENOMIC DNA]</scope>
    <source>
        <strain evidence="3 4">DSM 22024</strain>
    </source>
</reference>
<accession>A0A1H1NPG3</accession>
<name>A0A1H1NPG3_9ACTN</name>
<dbReference type="InterPro" id="IPR000182">
    <property type="entry name" value="GNAT_dom"/>
</dbReference>
<dbReference type="Proteomes" id="UP000198983">
    <property type="component" value="Chromosome I"/>
</dbReference>
<feature type="region of interest" description="Disordered" evidence="1">
    <location>
        <begin position="108"/>
        <end position="140"/>
    </location>
</feature>
<evidence type="ECO:0000313" key="3">
    <source>
        <dbReference type="EMBL" id="SDS00847.1"/>
    </source>
</evidence>
<dbReference type="EMBL" id="LT629732">
    <property type="protein sequence ID" value="SDS00847.1"/>
    <property type="molecule type" value="Genomic_DNA"/>
</dbReference>
<proteinExistence type="predicted"/>
<dbReference type="InterPro" id="IPR016181">
    <property type="entry name" value="Acyl_CoA_acyltransferase"/>
</dbReference>
<evidence type="ECO:0000256" key="1">
    <source>
        <dbReference type="SAM" id="MobiDB-lite"/>
    </source>
</evidence>
<evidence type="ECO:0000313" key="4">
    <source>
        <dbReference type="Proteomes" id="UP000198983"/>
    </source>
</evidence>
<dbReference type="SUPFAM" id="SSF55729">
    <property type="entry name" value="Acyl-CoA N-acyltransferases (Nat)"/>
    <property type="match status" value="1"/>
</dbReference>
<organism evidence="3 4">
    <name type="scientific">Actinopolymorpha singaporensis</name>
    <dbReference type="NCBI Taxonomy" id="117157"/>
    <lineage>
        <taxon>Bacteria</taxon>
        <taxon>Bacillati</taxon>
        <taxon>Actinomycetota</taxon>
        <taxon>Actinomycetes</taxon>
        <taxon>Propionibacteriales</taxon>
        <taxon>Actinopolymorphaceae</taxon>
        <taxon>Actinopolymorpha</taxon>
    </lineage>
</organism>
<gene>
    <name evidence="3" type="ORF">SAMN04489717_1313</name>
</gene>
<feature type="domain" description="N-acetyltransferase" evidence="2">
    <location>
        <begin position="139"/>
        <end position="283"/>
    </location>
</feature>
<sequence>MPATRSVDLLATEVGVLWDRDARGRLRQAHHVVLGVAEDGQLLAVGEDVPDDVADAMADALEAAAERRHRYAEPDRPPEVLAYCRERIVSALGPVLTSGGPSYLVPREGLPNTDGRTYDAQFAGDEGDNDNKGGDNDAASVRIVRSDDEAETRDGLRAANPDTWSGDEWADLIAGRLGPWAIATRASRVLAVAHTPVADARGAEAGVWTHPDARGRGLAATVTAHWARLVRDAGRLPFYSTSSDNLSSQRVASRLALRPIGWLWKLSAPDRLGLHAHRPWLPD</sequence>
<dbReference type="AlphaFoldDB" id="A0A1H1NPG3"/>
<dbReference type="Pfam" id="PF13302">
    <property type="entry name" value="Acetyltransf_3"/>
    <property type="match status" value="1"/>
</dbReference>
<dbReference type="STRING" id="117157.SAMN04489717_1313"/>
<dbReference type="RefSeq" id="WP_092651551.1">
    <property type="nucleotide sequence ID" value="NZ_LT629732.1"/>
</dbReference>
<dbReference type="Gene3D" id="3.40.630.30">
    <property type="match status" value="1"/>
</dbReference>
<protein>
    <recommendedName>
        <fullName evidence="2">N-acetyltransferase domain-containing protein</fullName>
    </recommendedName>
</protein>
<dbReference type="PROSITE" id="PS51186">
    <property type="entry name" value="GNAT"/>
    <property type="match status" value="1"/>
</dbReference>
<dbReference type="GO" id="GO:0016747">
    <property type="term" value="F:acyltransferase activity, transferring groups other than amino-acyl groups"/>
    <property type="evidence" value="ECO:0007669"/>
    <property type="project" value="InterPro"/>
</dbReference>
<dbReference type="OrthoDB" id="9799092at2"/>
<evidence type="ECO:0000259" key="2">
    <source>
        <dbReference type="PROSITE" id="PS51186"/>
    </source>
</evidence>
<keyword evidence="4" id="KW-1185">Reference proteome</keyword>